<evidence type="ECO:0000256" key="5">
    <source>
        <dbReference type="ARBA" id="ARBA00022989"/>
    </source>
</evidence>
<feature type="transmembrane region" description="Helical" evidence="7">
    <location>
        <begin position="216"/>
        <end position="233"/>
    </location>
</feature>
<protein>
    <submittedName>
        <fullName evidence="9">MMPL family transporter</fullName>
    </submittedName>
</protein>
<dbReference type="InterPro" id="IPR050545">
    <property type="entry name" value="Mycobact_MmpL"/>
</dbReference>
<dbReference type="GO" id="GO:0005886">
    <property type="term" value="C:plasma membrane"/>
    <property type="evidence" value="ECO:0007669"/>
    <property type="project" value="UniProtKB-SubCell"/>
</dbReference>
<sequence>MPTVKTVAASALTVVIGVACLLLSTVASARGLGLASAVGIIVAFIFAMFVLPGILVMFGRWVFWPRQPVVGETPNHGVWEKVGSVVRTRPGIAATVAGVLIAICCLGLIPIPTGLNQPDQFIDTSESISAAETLSEKFPDQSATPEVVATKDPEILESISGEVTPAGEVDGWFLANVTGSDVETLRTQVAGTEFLVGGQNAQLIDAETYAQADRRLIFPVILALVFVALAVALRFLVAPAIMVASVVATNVAALGLGWWISTGVFGFDRFASETPLYAFVFLVARGIDYSIFLVTRARQEAVHEGTRDGIITALASRGGVITSAGIFLASVFAALGVLPLVVLPQVGIVIFVGVLGDSDDPHPRPCHPSR</sequence>
<evidence type="ECO:0000256" key="4">
    <source>
        <dbReference type="ARBA" id="ARBA00022692"/>
    </source>
</evidence>
<feature type="domain" description="Membrane transport protein MMPL" evidence="8">
    <location>
        <begin position="3"/>
        <end position="91"/>
    </location>
</feature>
<evidence type="ECO:0000256" key="3">
    <source>
        <dbReference type="ARBA" id="ARBA00022475"/>
    </source>
</evidence>
<evidence type="ECO:0000256" key="7">
    <source>
        <dbReference type="SAM" id="Phobius"/>
    </source>
</evidence>
<keyword evidence="3" id="KW-1003">Cell membrane</keyword>
<evidence type="ECO:0000256" key="2">
    <source>
        <dbReference type="ARBA" id="ARBA00010157"/>
    </source>
</evidence>
<feature type="transmembrane region" description="Helical" evidence="7">
    <location>
        <begin position="326"/>
        <end position="355"/>
    </location>
</feature>
<keyword evidence="6 7" id="KW-0472">Membrane</keyword>
<dbReference type="Gene3D" id="1.20.1640.10">
    <property type="entry name" value="Multidrug efflux transporter AcrB transmembrane domain"/>
    <property type="match status" value="2"/>
</dbReference>
<comment type="similarity">
    <text evidence="2">Belongs to the resistance-nodulation-cell division (RND) (TC 2.A.6) family. MmpL subfamily.</text>
</comment>
<dbReference type="PANTHER" id="PTHR33406:SF6">
    <property type="entry name" value="MEMBRANE PROTEIN YDGH-RELATED"/>
    <property type="match status" value="1"/>
</dbReference>
<evidence type="ECO:0000313" key="9">
    <source>
        <dbReference type="EMBL" id="QQB45523.1"/>
    </source>
</evidence>
<dbReference type="PANTHER" id="PTHR33406">
    <property type="entry name" value="MEMBRANE PROTEIN MJ1562-RELATED"/>
    <property type="match status" value="1"/>
</dbReference>
<dbReference type="Proteomes" id="UP000596145">
    <property type="component" value="Chromosome"/>
</dbReference>
<dbReference type="PROSITE" id="PS51257">
    <property type="entry name" value="PROKAR_LIPOPROTEIN"/>
    <property type="match status" value="1"/>
</dbReference>
<dbReference type="OrthoDB" id="2365435at2"/>
<accession>A0A7T4EDR0</accession>
<keyword evidence="5 7" id="KW-1133">Transmembrane helix</keyword>
<feature type="transmembrane region" description="Helical" evidence="7">
    <location>
        <begin position="39"/>
        <end position="58"/>
    </location>
</feature>
<comment type="subcellular location">
    <subcellularLocation>
        <location evidence="1">Cell membrane</location>
        <topology evidence="1">Multi-pass membrane protein</topology>
    </subcellularLocation>
</comment>
<dbReference type="SUPFAM" id="SSF82866">
    <property type="entry name" value="Multidrug efflux transporter AcrB transmembrane domain"/>
    <property type="match status" value="2"/>
</dbReference>
<evidence type="ECO:0000313" key="10">
    <source>
        <dbReference type="Proteomes" id="UP000596145"/>
    </source>
</evidence>
<evidence type="ECO:0000259" key="8">
    <source>
        <dbReference type="Pfam" id="PF03176"/>
    </source>
</evidence>
<name>A0A7T4EDR0_9CORY</name>
<gene>
    <name evidence="9" type="ORF">I6I10_08340</name>
</gene>
<keyword evidence="4 7" id="KW-0812">Transmembrane</keyword>
<feature type="transmembrane region" description="Helical" evidence="7">
    <location>
        <begin position="240"/>
        <end position="261"/>
    </location>
</feature>
<evidence type="ECO:0000256" key="6">
    <source>
        <dbReference type="ARBA" id="ARBA00023136"/>
    </source>
</evidence>
<feature type="transmembrane region" description="Helical" evidence="7">
    <location>
        <begin position="91"/>
        <end position="111"/>
    </location>
</feature>
<dbReference type="AlphaFoldDB" id="A0A7T4EDR0"/>
<feature type="transmembrane region" description="Helical" evidence="7">
    <location>
        <begin position="276"/>
        <end position="294"/>
    </location>
</feature>
<reference evidence="9 10" key="1">
    <citation type="submission" date="2020-12" db="EMBL/GenBank/DDBJ databases">
        <title>FDA dAtabase for Regulatory Grade micrObial Sequences (FDA-ARGOS): Supporting development and validation of Infectious Disease Dx tests.</title>
        <authorList>
            <person name="Sproer C."/>
            <person name="Gronow S."/>
            <person name="Severitt S."/>
            <person name="Schroder I."/>
            <person name="Tallon L."/>
            <person name="Sadzewicz L."/>
            <person name="Zhao X."/>
            <person name="Boylan J."/>
            <person name="Ott S."/>
            <person name="Bowen H."/>
            <person name="Vavikolanu K."/>
            <person name="Mehta A."/>
            <person name="Aluvathingal J."/>
            <person name="Nadendla S."/>
            <person name="Lowell S."/>
            <person name="Myers T."/>
            <person name="Yan Y."/>
            <person name="Sichtig H."/>
        </authorList>
    </citation>
    <scope>NUCLEOTIDE SEQUENCE [LARGE SCALE GENOMIC DNA]</scope>
    <source>
        <strain evidence="9 10">FDAARGOS_1053</strain>
    </source>
</reference>
<dbReference type="Pfam" id="PF03176">
    <property type="entry name" value="MMPL"/>
    <property type="match status" value="2"/>
</dbReference>
<dbReference type="InterPro" id="IPR004869">
    <property type="entry name" value="MMPL_dom"/>
</dbReference>
<organism evidence="9 10">
    <name type="scientific">Corynebacterium glucuronolyticum</name>
    <dbReference type="NCBI Taxonomy" id="39791"/>
    <lineage>
        <taxon>Bacteria</taxon>
        <taxon>Bacillati</taxon>
        <taxon>Actinomycetota</taxon>
        <taxon>Actinomycetes</taxon>
        <taxon>Mycobacteriales</taxon>
        <taxon>Corynebacteriaceae</taxon>
        <taxon>Corynebacterium</taxon>
    </lineage>
</organism>
<feature type="domain" description="Membrane transport protein MMPL" evidence="8">
    <location>
        <begin position="189"/>
        <end position="355"/>
    </location>
</feature>
<proteinExistence type="inferred from homology"/>
<dbReference type="EMBL" id="CP066007">
    <property type="protein sequence ID" value="QQB45523.1"/>
    <property type="molecule type" value="Genomic_DNA"/>
</dbReference>
<evidence type="ECO:0000256" key="1">
    <source>
        <dbReference type="ARBA" id="ARBA00004651"/>
    </source>
</evidence>